<dbReference type="OrthoDB" id="671595at2759"/>
<keyword evidence="3" id="KW-1185">Reference proteome</keyword>
<dbReference type="Proteomes" id="UP000691718">
    <property type="component" value="Unassembled WGS sequence"/>
</dbReference>
<name>A0A8S3WET1_PARAO</name>
<protein>
    <submittedName>
        <fullName evidence="2">(apollo) hypothetical protein</fullName>
    </submittedName>
</protein>
<dbReference type="InterPro" id="IPR006671">
    <property type="entry name" value="Cyclin_N"/>
</dbReference>
<evidence type="ECO:0000313" key="2">
    <source>
        <dbReference type="EMBL" id="CAG4955316.1"/>
    </source>
</evidence>
<accession>A0A8S3WET1</accession>
<dbReference type="Pfam" id="PF00134">
    <property type="entry name" value="Cyclin_N"/>
    <property type="match status" value="1"/>
</dbReference>
<comment type="caution">
    <text evidence="2">The sequence shown here is derived from an EMBL/GenBank/DDBJ whole genome shotgun (WGS) entry which is preliminary data.</text>
</comment>
<gene>
    <name evidence="2" type="ORF">PAPOLLO_LOCUS5287</name>
</gene>
<feature type="domain" description="Cyclin N-terminal" evidence="1">
    <location>
        <begin position="228"/>
        <end position="322"/>
    </location>
</feature>
<proteinExistence type="predicted"/>
<organism evidence="2 3">
    <name type="scientific">Parnassius apollo</name>
    <name type="common">Apollo butterfly</name>
    <name type="synonym">Papilio apollo</name>
    <dbReference type="NCBI Taxonomy" id="110799"/>
    <lineage>
        <taxon>Eukaryota</taxon>
        <taxon>Metazoa</taxon>
        <taxon>Ecdysozoa</taxon>
        <taxon>Arthropoda</taxon>
        <taxon>Hexapoda</taxon>
        <taxon>Insecta</taxon>
        <taxon>Pterygota</taxon>
        <taxon>Neoptera</taxon>
        <taxon>Endopterygota</taxon>
        <taxon>Lepidoptera</taxon>
        <taxon>Glossata</taxon>
        <taxon>Ditrysia</taxon>
        <taxon>Papilionoidea</taxon>
        <taxon>Papilionidae</taxon>
        <taxon>Parnassiinae</taxon>
        <taxon>Parnassini</taxon>
        <taxon>Parnassius</taxon>
        <taxon>Parnassius</taxon>
    </lineage>
</organism>
<dbReference type="EMBL" id="CAJQZP010000295">
    <property type="protein sequence ID" value="CAG4955316.1"/>
    <property type="molecule type" value="Genomic_DNA"/>
</dbReference>
<sequence>MDKENISAFPKKLLLKKIQEVPVREDNRIPLKTINSLSGLPAGSSTDHGKAVSNKTRSTYEIDSKYVTFRQRNEDFDWDYKVIKDEANNKDCSIISISDEEGRFIESDKKEYNYFNENKQKNVLGEASRAAIPLHKSPLEPNRVRNIKKSLKRPHSRELQGLSPVVHPEKKGEEKCKRRLKFNERLSDRLQSPDIFVKSYTKRIESDYVDDLFAHLLSIERPVSVPRIPSITRACVLNWLLRINGSDGNPAVIQTASWYLDSILSISSVQLEQLQPVAAACFWIAQKHHGPVASASKLIKCAKRAFSTTQLLRTEEAILKKLVCHSNYPCQLD</sequence>
<dbReference type="AlphaFoldDB" id="A0A8S3WET1"/>
<evidence type="ECO:0000313" key="3">
    <source>
        <dbReference type="Proteomes" id="UP000691718"/>
    </source>
</evidence>
<evidence type="ECO:0000259" key="1">
    <source>
        <dbReference type="Pfam" id="PF00134"/>
    </source>
</evidence>
<reference evidence="2" key="1">
    <citation type="submission" date="2021-04" db="EMBL/GenBank/DDBJ databases">
        <authorList>
            <person name="Tunstrom K."/>
        </authorList>
    </citation>
    <scope>NUCLEOTIDE SEQUENCE</scope>
</reference>